<dbReference type="GeneID" id="116207730"/>
<dbReference type="InterPro" id="IPR013956">
    <property type="entry name" value="E3_ubiquit_lig_Bre1"/>
</dbReference>
<dbReference type="AlphaFoldDB" id="A0A6P8DWJ1"/>
<evidence type="ECO:0000256" key="3">
    <source>
        <dbReference type="ARBA" id="ARBA00004906"/>
    </source>
</evidence>
<organism evidence="18 19">
    <name type="scientific">Punica granatum</name>
    <name type="common">Pomegranate</name>
    <dbReference type="NCBI Taxonomy" id="22663"/>
    <lineage>
        <taxon>Eukaryota</taxon>
        <taxon>Viridiplantae</taxon>
        <taxon>Streptophyta</taxon>
        <taxon>Embryophyta</taxon>
        <taxon>Tracheophyta</taxon>
        <taxon>Spermatophyta</taxon>
        <taxon>Magnoliopsida</taxon>
        <taxon>eudicotyledons</taxon>
        <taxon>Gunneridae</taxon>
        <taxon>Pentapetalae</taxon>
        <taxon>rosids</taxon>
        <taxon>malvids</taxon>
        <taxon>Myrtales</taxon>
        <taxon>Lythraceae</taxon>
        <taxon>Punica</taxon>
    </lineage>
</organism>
<keyword evidence="9 14" id="KW-0862">Zinc</keyword>
<evidence type="ECO:0000256" key="8">
    <source>
        <dbReference type="ARBA" id="ARBA00022786"/>
    </source>
</evidence>
<dbReference type="UniPathway" id="UPA00143"/>
<comment type="subcellular location">
    <subcellularLocation>
        <location evidence="2 14">Nucleus</location>
    </subcellularLocation>
</comment>
<accession>A0A6P8DWJ1</accession>
<dbReference type="RefSeq" id="XP_031396668.1">
    <property type="nucleotide sequence ID" value="XM_031540808.1"/>
</dbReference>
<dbReference type="GO" id="GO:0016567">
    <property type="term" value="P:protein ubiquitination"/>
    <property type="evidence" value="ECO:0007669"/>
    <property type="project" value="UniProtKB-UniRule"/>
</dbReference>
<dbReference type="InterPro" id="IPR001841">
    <property type="entry name" value="Znf_RING"/>
</dbReference>
<dbReference type="SMART" id="SM00184">
    <property type="entry name" value="RING"/>
    <property type="match status" value="1"/>
</dbReference>
<comment type="similarity">
    <text evidence="4 14">Belongs to the BRE1 family.</text>
</comment>
<dbReference type="PROSITE" id="PS00518">
    <property type="entry name" value="ZF_RING_1"/>
    <property type="match status" value="1"/>
</dbReference>
<dbReference type="GO" id="GO:0008270">
    <property type="term" value="F:zinc ion binding"/>
    <property type="evidence" value="ECO:0007669"/>
    <property type="project" value="UniProtKB-KW"/>
</dbReference>
<evidence type="ECO:0000313" key="19">
    <source>
        <dbReference type="RefSeq" id="XP_031396668.1"/>
    </source>
</evidence>
<feature type="coiled-coil region" evidence="15">
    <location>
        <begin position="589"/>
        <end position="707"/>
    </location>
</feature>
<dbReference type="PROSITE" id="PS50089">
    <property type="entry name" value="ZF_RING_2"/>
    <property type="match status" value="1"/>
</dbReference>
<dbReference type="InterPro" id="IPR013083">
    <property type="entry name" value="Znf_RING/FYVE/PHD"/>
</dbReference>
<evidence type="ECO:0000256" key="6">
    <source>
        <dbReference type="ARBA" id="ARBA00022723"/>
    </source>
</evidence>
<reference evidence="18" key="1">
    <citation type="journal article" date="2020" name="Plant Biotechnol. J.">
        <title>The pomegranate (Punica granatum L.) draft genome dissects genetic divergence between soft- and hard-seeded cultivars.</title>
        <authorList>
            <person name="Luo X."/>
            <person name="Li H."/>
            <person name="Wu Z."/>
            <person name="Yao W."/>
            <person name="Zhao P."/>
            <person name="Cao D."/>
            <person name="Yu H."/>
            <person name="Li K."/>
            <person name="Poudel K."/>
            <person name="Zhao D."/>
            <person name="Zhang F."/>
            <person name="Xia X."/>
            <person name="Chen L."/>
            <person name="Wang Q."/>
            <person name="Jing D."/>
            <person name="Cao S."/>
        </authorList>
    </citation>
    <scope>NUCLEOTIDE SEQUENCE [LARGE SCALE GENOMIC DNA]</scope>
    <source>
        <strain evidence="18">cv. Tunisia</strain>
    </source>
</reference>
<dbReference type="OrthoDB" id="10266039at2759"/>
<evidence type="ECO:0000256" key="14">
    <source>
        <dbReference type="RuleBase" id="RU365038"/>
    </source>
</evidence>
<evidence type="ECO:0000313" key="18">
    <source>
        <dbReference type="Proteomes" id="UP000515151"/>
    </source>
</evidence>
<comment type="catalytic activity">
    <reaction evidence="1 14">
        <text>S-ubiquitinyl-[E2 ubiquitin-conjugating enzyme]-L-cysteine + [acceptor protein]-L-lysine = [E2 ubiquitin-conjugating enzyme]-L-cysteine + N(6)-ubiquitinyl-[acceptor protein]-L-lysine.</text>
        <dbReference type="EC" id="2.3.2.27"/>
    </reaction>
</comment>
<dbReference type="PANTHER" id="PTHR23163">
    <property type="entry name" value="RING FINGER PROTEIN-RELATED"/>
    <property type="match status" value="1"/>
</dbReference>
<feature type="domain" description="RING-type" evidence="17">
    <location>
        <begin position="827"/>
        <end position="865"/>
    </location>
</feature>
<dbReference type="GO" id="GO:0005634">
    <property type="term" value="C:nucleus"/>
    <property type="evidence" value="ECO:0007669"/>
    <property type="project" value="UniProtKB-SubCell"/>
</dbReference>
<gene>
    <name evidence="19" type="primary">LOC116207730</name>
</gene>
<evidence type="ECO:0000256" key="7">
    <source>
        <dbReference type="ARBA" id="ARBA00022771"/>
    </source>
</evidence>
<evidence type="ECO:0000256" key="9">
    <source>
        <dbReference type="ARBA" id="ARBA00022833"/>
    </source>
</evidence>
<evidence type="ECO:0000256" key="10">
    <source>
        <dbReference type="ARBA" id="ARBA00022853"/>
    </source>
</evidence>
<evidence type="ECO:0000256" key="13">
    <source>
        <dbReference type="PROSITE-ProRule" id="PRU00175"/>
    </source>
</evidence>
<dbReference type="CDD" id="cd16499">
    <property type="entry name" value="RING-HC_Bre1-like"/>
    <property type="match status" value="1"/>
</dbReference>
<dbReference type="GO" id="GO:0033503">
    <property type="term" value="C:HULC complex"/>
    <property type="evidence" value="ECO:0007669"/>
    <property type="project" value="TreeGrafter"/>
</dbReference>
<feature type="coiled-coil region" evidence="15">
    <location>
        <begin position="773"/>
        <end position="824"/>
    </location>
</feature>
<dbReference type="InterPro" id="IPR018957">
    <property type="entry name" value="Znf_C3HC4_RING-type"/>
</dbReference>
<evidence type="ECO:0000256" key="1">
    <source>
        <dbReference type="ARBA" id="ARBA00000900"/>
    </source>
</evidence>
<evidence type="ECO:0000256" key="12">
    <source>
        <dbReference type="ARBA" id="ARBA00023242"/>
    </source>
</evidence>
<dbReference type="FunFam" id="3.30.40.10:FF:000414">
    <property type="entry name" value="E3 ubiquitin protein ligase"/>
    <property type="match status" value="1"/>
</dbReference>
<keyword evidence="11 14" id="KW-0175">Coiled coil</keyword>
<keyword evidence="18" id="KW-1185">Reference proteome</keyword>
<dbReference type="GO" id="GO:0006950">
    <property type="term" value="P:response to stress"/>
    <property type="evidence" value="ECO:0007669"/>
    <property type="project" value="UniProtKB-ARBA"/>
</dbReference>
<feature type="coiled-coil region" evidence="15">
    <location>
        <begin position="298"/>
        <end position="332"/>
    </location>
</feature>
<comment type="pathway">
    <text evidence="3 14">Protein modification; protein ubiquitination.</text>
</comment>
<dbReference type="EC" id="2.3.2.27" evidence="14"/>
<dbReference type="Proteomes" id="UP000515151">
    <property type="component" value="Chromosome 5"/>
</dbReference>
<dbReference type="InterPro" id="IPR017907">
    <property type="entry name" value="Znf_RING_CS"/>
</dbReference>
<keyword evidence="10 14" id="KW-0156">Chromatin regulator</keyword>
<evidence type="ECO:0000256" key="5">
    <source>
        <dbReference type="ARBA" id="ARBA00022679"/>
    </source>
</evidence>
<dbReference type="GO" id="GO:0006325">
    <property type="term" value="P:chromatin organization"/>
    <property type="evidence" value="ECO:0007669"/>
    <property type="project" value="UniProtKB-KW"/>
</dbReference>
<name>A0A6P8DWJ1_PUNGR</name>
<evidence type="ECO:0000256" key="15">
    <source>
        <dbReference type="SAM" id="Coils"/>
    </source>
</evidence>
<evidence type="ECO:0000256" key="16">
    <source>
        <dbReference type="SAM" id="MobiDB-lite"/>
    </source>
</evidence>
<reference evidence="19" key="2">
    <citation type="submission" date="2025-08" db="UniProtKB">
        <authorList>
            <consortium name="RefSeq"/>
        </authorList>
    </citation>
    <scope>IDENTIFICATION</scope>
    <source>
        <tissue evidence="19">Leaf</tissue>
    </source>
</reference>
<sequence>MMGSTGDADRKRRHVSSTSPTAVAKKQPFLPISEDKKLDTGLVVYKNQKLMETVETNKIELAAREKEYKMLQEKLVERTATVESVKRSWKELINRLESSSIARAASINEIGKCTSSLNEDGPSSPEDALHSRLKETGATESSSFNNCVSNIEEHHDTAMEKSRLLHGIELTIEDLRHYKEKVHAAVLKQIPEDGTRLCSSRKKTSNDLAREVKNFRLLIDDLHMKHRPLVRELQCLRDADAQNKAEIRRLKGELESVMVALEETNKKLAPLKAEHDATKGTSFPPFNFGNKNLFGEKVRDKQRDLGDVESILRELQDQASSRLEEVRILHEERIKIFQQLSTFQNKLKNVRFITSSQPWLLLRDHLEKSKLEVIRYQTLYDKLQMEKENLAWREMELSIKNDMVDVYRRCSVVADSRMTDLGMEIQKQSDERKMIEVRMAEASKEPGRQEIITDFKALLSTFPEEMQTMQSQLSKYKEDAVDIHSLRAEVQALSSILNRKVEECKTLLRRSADQVAEIRKLKAMVEDIKQSDMELNLFLDMYRRESIDSRDVAEAKDLEYKAWARVQSLKSSLDEHSLELRVKTAIEAEATSQQRLAAAEAEIAELRQKLEASKREMSRLTGALKSKIEENEAYLSEIESIGQAYDDMQSQNQQLLQQITERDDYNIKLVLEGVKARQIRDSLLMERQTLEKQIQQATASIDFFNMKVGRMEDQLQINSEKVQKLGEDRMHNSYSLDNTQKRLSEVRKISQQVGGSLGELESQVEDDRGTFAEQRIELERESYKKKRVEEELEAVKRKVALLQAEKEGSVVQKLQQELKQYKEIVKCSICLERPKEVVITKCYHLFCNTCIQRIIETRHRKCPFCAASFGPNDVKPVYI</sequence>
<dbReference type="PANTHER" id="PTHR23163:SF0">
    <property type="entry name" value="E3 UBIQUITIN-PROTEIN LIGASE BRE1"/>
    <property type="match status" value="1"/>
</dbReference>
<keyword evidence="5 14" id="KW-0808">Transferase</keyword>
<evidence type="ECO:0000256" key="2">
    <source>
        <dbReference type="ARBA" id="ARBA00004123"/>
    </source>
</evidence>
<proteinExistence type="inferred from homology"/>
<feature type="region of interest" description="Disordered" evidence="16">
    <location>
        <begin position="114"/>
        <end position="141"/>
    </location>
</feature>
<keyword evidence="8 14" id="KW-0833">Ubl conjugation pathway</keyword>
<protein>
    <recommendedName>
        <fullName evidence="14">E3 ubiquitin protein ligase</fullName>
        <ecNumber evidence="14">2.3.2.27</ecNumber>
    </recommendedName>
</protein>
<dbReference type="SUPFAM" id="SSF57850">
    <property type="entry name" value="RING/U-box"/>
    <property type="match status" value="1"/>
</dbReference>
<feature type="region of interest" description="Disordered" evidence="16">
    <location>
        <begin position="1"/>
        <end position="28"/>
    </location>
</feature>
<keyword evidence="12 14" id="KW-0539">Nucleus</keyword>
<evidence type="ECO:0000259" key="17">
    <source>
        <dbReference type="PROSITE" id="PS50089"/>
    </source>
</evidence>
<feature type="compositionally biased region" description="Basic and acidic residues" evidence="16">
    <location>
        <begin position="127"/>
        <end position="137"/>
    </location>
</feature>
<keyword evidence="7 13" id="KW-0863">Zinc-finger</keyword>
<dbReference type="Pfam" id="PF00097">
    <property type="entry name" value="zf-C3HC4"/>
    <property type="match status" value="1"/>
</dbReference>
<dbReference type="GO" id="GO:0061630">
    <property type="term" value="F:ubiquitin protein ligase activity"/>
    <property type="evidence" value="ECO:0007669"/>
    <property type="project" value="UniProtKB-EC"/>
</dbReference>
<dbReference type="Gene3D" id="3.30.40.10">
    <property type="entry name" value="Zinc/RING finger domain, C3HC4 (zinc finger)"/>
    <property type="match status" value="1"/>
</dbReference>
<evidence type="ECO:0000256" key="4">
    <source>
        <dbReference type="ARBA" id="ARBA00005555"/>
    </source>
</evidence>
<keyword evidence="6 14" id="KW-0479">Metal-binding</keyword>
<evidence type="ECO:0000256" key="11">
    <source>
        <dbReference type="ARBA" id="ARBA00023054"/>
    </source>
</evidence>